<dbReference type="EMBL" id="SKBQ01000094">
    <property type="protein sequence ID" value="TPX07121.1"/>
    <property type="molecule type" value="Genomic_DNA"/>
</dbReference>
<dbReference type="GeneID" id="41978369"/>
<organism evidence="1 2">
    <name type="scientific">Thyridium curvatum</name>
    <dbReference type="NCBI Taxonomy" id="1093900"/>
    <lineage>
        <taxon>Eukaryota</taxon>
        <taxon>Fungi</taxon>
        <taxon>Dikarya</taxon>
        <taxon>Ascomycota</taxon>
        <taxon>Pezizomycotina</taxon>
        <taxon>Sordariomycetes</taxon>
        <taxon>Sordariomycetidae</taxon>
        <taxon>Thyridiales</taxon>
        <taxon>Thyridiaceae</taxon>
        <taxon>Thyridium</taxon>
    </lineage>
</organism>
<evidence type="ECO:0000313" key="2">
    <source>
        <dbReference type="Proteomes" id="UP000319257"/>
    </source>
</evidence>
<reference evidence="1 2" key="1">
    <citation type="submission" date="2019-06" db="EMBL/GenBank/DDBJ databases">
        <title>Draft genome sequence of the filamentous fungus Phialemoniopsis curvata isolated from diesel fuel.</title>
        <authorList>
            <person name="Varaljay V.A."/>
            <person name="Lyon W.J."/>
            <person name="Crouch A.L."/>
            <person name="Drake C.E."/>
            <person name="Hollomon J.M."/>
            <person name="Nadeau L.J."/>
            <person name="Nunn H.S."/>
            <person name="Stevenson B.S."/>
            <person name="Bojanowski C.L."/>
            <person name="Crookes-Goodson W.J."/>
        </authorList>
    </citation>
    <scope>NUCLEOTIDE SEQUENCE [LARGE SCALE GENOMIC DNA]</scope>
    <source>
        <strain evidence="1 2">D216</strain>
    </source>
</reference>
<keyword evidence="2" id="KW-1185">Reference proteome</keyword>
<comment type="caution">
    <text evidence="1">The sequence shown here is derived from an EMBL/GenBank/DDBJ whole genome shotgun (WGS) entry which is preliminary data.</text>
</comment>
<evidence type="ECO:0000313" key="1">
    <source>
        <dbReference type="EMBL" id="TPX07121.1"/>
    </source>
</evidence>
<dbReference type="Proteomes" id="UP000319257">
    <property type="component" value="Unassembled WGS sequence"/>
</dbReference>
<proteinExistence type="predicted"/>
<dbReference type="RefSeq" id="XP_030988832.1">
    <property type="nucleotide sequence ID" value="XM_031133593.1"/>
</dbReference>
<dbReference type="InParanoid" id="A0A507AQJ6"/>
<dbReference type="AlphaFoldDB" id="A0A507AQJ6"/>
<dbReference type="STRING" id="1093900.A0A507AQJ6"/>
<gene>
    <name evidence="1" type="ORF">E0L32_010922</name>
</gene>
<accession>A0A507AQJ6</accession>
<sequence>MSLTTSEFLSCTPYPATVTDTVTSTFTTTYCYTGPAACPTSAWMATYTIVEICTGNRATWTPPAIPPNFVQTTVVCDVCATPTQTIYCPTSTPVPTGVATGVLTVGGNGVTASTGVVVAPPTGKPVVVTAGAPSLKKGLAVIGSLALIAGQMLL</sequence>
<dbReference type="OrthoDB" id="3558870at2759"/>
<name>A0A507AQJ6_9PEZI</name>
<protein>
    <submittedName>
        <fullName evidence="1">Uncharacterized protein</fullName>
    </submittedName>
</protein>